<sequence length="124" mass="13680">MALPQQASMAFALPGGETSIPSRKRPIDLVHLTRETFGNRALETEILSLFSRQICTIVDRLSQANADERVRLARSLKGSARAVGAFRVADMAESIEQSPSNAKLVNELRPEIDDVRDYIAAITR</sequence>
<dbReference type="EMBL" id="JACGXN010000002">
    <property type="protein sequence ID" value="MBA8878465.1"/>
    <property type="molecule type" value="Genomic_DNA"/>
</dbReference>
<reference evidence="3 4" key="1">
    <citation type="submission" date="2020-07" db="EMBL/GenBank/DDBJ databases">
        <title>Genomic Encyclopedia of Type Strains, Phase IV (KMG-V): Genome sequencing to study the core and pangenomes of soil and plant-associated prokaryotes.</title>
        <authorList>
            <person name="Whitman W."/>
        </authorList>
    </citation>
    <scope>NUCLEOTIDE SEQUENCE [LARGE SCALE GENOMIC DNA]</scope>
    <source>
        <strain evidence="3 4">AN3</strain>
    </source>
</reference>
<comment type="caution">
    <text evidence="3">The sequence shown here is derived from an EMBL/GenBank/DDBJ whole genome shotgun (WGS) entry which is preliminary data.</text>
</comment>
<name>A0A839EJN1_9HYPH</name>
<evidence type="ECO:0000313" key="4">
    <source>
        <dbReference type="Proteomes" id="UP000549052"/>
    </source>
</evidence>
<dbReference type="InterPro" id="IPR008207">
    <property type="entry name" value="Sig_transdc_His_kin_Hpt_dom"/>
</dbReference>
<dbReference type="RefSeq" id="WP_246711710.1">
    <property type="nucleotide sequence ID" value="NZ_JACGXN010000002.1"/>
</dbReference>
<dbReference type="GO" id="GO:0004672">
    <property type="term" value="F:protein kinase activity"/>
    <property type="evidence" value="ECO:0007669"/>
    <property type="project" value="UniProtKB-ARBA"/>
</dbReference>
<evidence type="ECO:0000313" key="3">
    <source>
        <dbReference type="EMBL" id="MBA8878465.1"/>
    </source>
</evidence>
<dbReference type="AlphaFoldDB" id="A0A839EJN1"/>
<dbReference type="GO" id="GO:0000160">
    <property type="term" value="P:phosphorelay signal transduction system"/>
    <property type="evidence" value="ECO:0007669"/>
    <property type="project" value="UniProtKB-KW"/>
</dbReference>
<dbReference type="SUPFAM" id="SSF47226">
    <property type="entry name" value="Histidine-containing phosphotransfer domain, HPT domain"/>
    <property type="match status" value="1"/>
</dbReference>
<evidence type="ECO:0000256" key="1">
    <source>
        <dbReference type="ARBA" id="ARBA00023012"/>
    </source>
</evidence>
<organism evidence="3 4">
    <name type="scientific">Phyllobacterium myrsinacearum</name>
    <dbReference type="NCBI Taxonomy" id="28101"/>
    <lineage>
        <taxon>Bacteria</taxon>
        <taxon>Pseudomonadati</taxon>
        <taxon>Pseudomonadota</taxon>
        <taxon>Alphaproteobacteria</taxon>
        <taxon>Hyphomicrobiales</taxon>
        <taxon>Phyllobacteriaceae</taxon>
        <taxon>Phyllobacterium</taxon>
    </lineage>
</organism>
<feature type="domain" description="HPt" evidence="2">
    <location>
        <begin position="46"/>
        <end position="117"/>
    </location>
</feature>
<dbReference type="InterPro" id="IPR036641">
    <property type="entry name" value="HPT_dom_sf"/>
</dbReference>
<keyword evidence="1" id="KW-0902">Two-component regulatory system</keyword>
<accession>A0A839EJN1</accession>
<protein>
    <submittedName>
        <fullName evidence="3">HPt (Histidine-containing phosphotransfer) domain-containing protein</fullName>
    </submittedName>
</protein>
<proteinExistence type="predicted"/>
<evidence type="ECO:0000259" key="2">
    <source>
        <dbReference type="Pfam" id="PF01627"/>
    </source>
</evidence>
<dbReference type="Gene3D" id="1.20.120.160">
    <property type="entry name" value="HPT domain"/>
    <property type="match status" value="1"/>
</dbReference>
<gene>
    <name evidence="3" type="ORF">FHW16_002177</name>
</gene>
<keyword evidence="4" id="KW-1185">Reference proteome</keyword>
<dbReference type="Proteomes" id="UP000549052">
    <property type="component" value="Unassembled WGS sequence"/>
</dbReference>
<dbReference type="Pfam" id="PF01627">
    <property type="entry name" value="Hpt"/>
    <property type="match status" value="1"/>
</dbReference>